<organism evidence="7 8">
    <name type="scientific">Virgibacillus salarius</name>
    <dbReference type="NCBI Taxonomy" id="447199"/>
    <lineage>
        <taxon>Bacteria</taxon>
        <taxon>Bacillati</taxon>
        <taxon>Bacillota</taxon>
        <taxon>Bacilli</taxon>
        <taxon>Bacillales</taxon>
        <taxon>Bacillaceae</taxon>
        <taxon>Virgibacillus</taxon>
    </lineage>
</organism>
<dbReference type="InterPro" id="IPR013249">
    <property type="entry name" value="RNA_pol_sigma70_r4_t2"/>
</dbReference>
<evidence type="ECO:0000256" key="4">
    <source>
        <dbReference type="ARBA" id="ARBA00023163"/>
    </source>
</evidence>
<sequence>MMEREKERVLEEVMIMYGDELVRLAFHYVKNVETAKDIVQSTFIKCYQHLDSFRYKSSLKTWLYRITINGCKDYLKSWHHRKVQAVQLIQDVAGAIFSSVEDNVIQKEAKEELQQVVYTLPTIYREVIYLYYYQSFQIEEIADMMELNTSTVKTRLKRARQRLKTKLEVNYHG</sequence>
<dbReference type="NCBIfam" id="NF006930">
    <property type="entry name" value="PRK09415.1"/>
    <property type="match status" value="1"/>
</dbReference>
<keyword evidence="8" id="KW-1185">Reference proteome</keyword>
<dbReference type="Gene3D" id="1.10.1740.10">
    <property type="match status" value="1"/>
</dbReference>
<evidence type="ECO:0000313" key="7">
    <source>
        <dbReference type="EMBL" id="MBR7794993.1"/>
    </source>
</evidence>
<dbReference type="EMBL" id="JAGSOT010000005">
    <property type="protein sequence ID" value="MBR7794993.1"/>
    <property type="molecule type" value="Genomic_DNA"/>
</dbReference>
<dbReference type="Proteomes" id="UP000675284">
    <property type="component" value="Unassembled WGS sequence"/>
</dbReference>
<dbReference type="Gene3D" id="1.10.10.10">
    <property type="entry name" value="Winged helix-like DNA-binding domain superfamily/Winged helix DNA-binding domain"/>
    <property type="match status" value="1"/>
</dbReference>
<proteinExistence type="inferred from homology"/>
<dbReference type="InterPro" id="IPR007627">
    <property type="entry name" value="RNA_pol_sigma70_r2"/>
</dbReference>
<dbReference type="GO" id="GO:0006352">
    <property type="term" value="P:DNA-templated transcription initiation"/>
    <property type="evidence" value="ECO:0007669"/>
    <property type="project" value="InterPro"/>
</dbReference>
<evidence type="ECO:0000256" key="1">
    <source>
        <dbReference type="ARBA" id="ARBA00010641"/>
    </source>
</evidence>
<evidence type="ECO:0000256" key="3">
    <source>
        <dbReference type="ARBA" id="ARBA00023082"/>
    </source>
</evidence>
<keyword evidence="2" id="KW-0805">Transcription regulation</keyword>
<dbReference type="InterPro" id="IPR013325">
    <property type="entry name" value="RNA_pol_sigma_r2"/>
</dbReference>
<evidence type="ECO:0000259" key="5">
    <source>
        <dbReference type="Pfam" id="PF04542"/>
    </source>
</evidence>
<dbReference type="AlphaFoldDB" id="A0A941DWY0"/>
<dbReference type="InterPro" id="IPR036388">
    <property type="entry name" value="WH-like_DNA-bd_sf"/>
</dbReference>
<dbReference type="CDD" id="cd06171">
    <property type="entry name" value="Sigma70_r4"/>
    <property type="match status" value="1"/>
</dbReference>
<dbReference type="PANTHER" id="PTHR43133">
    <property type="entry name" value="RNA POLYMERASE ECF-TYPE SIGMA FACTO"/>
    <property type="match status" value="1"/>
</dbReference>
<feature type="domain" description="RNA polymerase sigma factor 70 region 4 type 2" evidence="6">
    <location>
        <begin position="111"/>
        <end position="163"/>
    </location>
</feature>
<comment type="caution">
    <text evidence="7">The sequence shown here is derived from an EMBL/GenBank/DDBJ whole genome shotgun (WGS) entry which is preliminary data.</text>
</comment>
<keyword evidence="4" id="KW-0804">Transcription</keyword>
<evidence type="ECO:0000256" key="2">
    <source>
        <dbReference type="ARBA" id="ARBA00023015"/>
    </source>
</evidence>
<name>A0A941DWY0_9BACI</name>
<dbReference type="Pfam" id="PF08281">
    <property type="entry name" value="Sigma70_r4_2"/>
    <property type="match status" value="1"/>
</dbReference>
<comment type="similarity">
    <text evidence="1">Belongs to the sigma-70 factor family. ECF subfamily.</text>
</comment>
<dbReference type="NCBIfam" id="TIGR02937">
    <property type="entry name" value="sigma70-ECF"/>
    <property type="match status" value="1"/>
</dbReference>
<gene>
    <name evidence="7" type="ORF">KCX74_02930</name>
</gene>
<dbReference type="GO" id="GO:0003677">
    <property type="term" value="F:DNA binding"/>
    <property type="evidence" value="ECO:0007669"/>
    <property type="project" value="InterPro"/>
</dbReference>
<dbReference type="GO" id="GO:0016987">
    <property type="term" value="F:sigma factor activity"/>
    <property type="evidence" value="ECO:0007669"/>
    <property type="project" value="UniProtKB-KW"/>
</dbReference>
<feature type="domain" description="RNA polymerase sigma-70 region 2" evidence="5">
    <location>
        <begin position="17"/>
        <end position="77"/>
    </location>
</feature>
<dbReference type="SUPFAM" id="SSF88659">
    <property type="entry name" value="Sigma3 and sigma4 domains of RNA polymerase sigma factors"/>
    <property type="match status" value="1"/>
</dbReference>
<keyword evidence="3" id="KW-0731">Sigma factor</keyword>
<dbReference type="Pfam" id="PF04542">
    <property type="entry name" value="Sigma70_r2"/>
    <property type="match status" value="1"/>
</dbReference>
<reference evidence="7" key="1">
    <citation type="submission" date="2021-04" db="EMBL/GenBank/DDBJ databases">
        <title>Isolation and polyphasic classification of algal microorganism.</title>
        <authorList>
            <person name="Wang S."/>
        </authorList>
    </citation>
    <scope>NUCLEOTIDE SEQUENCE</scope>
    <source>
        <strain evidence="7">720a</strain>
    </source>
</reference>
<dbReference type="SUPFAM" id="SSF88946">
    <property type="entry name" value="Sigma2 domain of RNA polymerase sigma factors"/>
    <property type="match status" value="1"/>
</dbReference>
<dbReference type="PANTHER" id="PTHR43133:SF60">
    <property type="entry name" value="RNA POLYMERASE SIGMA FACTOR SIGV"/>
    <property type="match status" value="1"/>
</dbReference>
<protein>
    <submittedName>
        <fullName evidence="7">Sigma-70 family RNA polymerase sigma factor</fullName>
    </submittedName>
</protein>
<accession>A0A941DWY0</accession>
<evidence type="ECO:0000259" key="6">
    <source>
        <dbReference type="Pfam" id="PF08281"/>
    </source>
</evidence>
<dbReference type="InterPro" id="IPR014284">
    <property type="entry name" value="RNA_pol_sigma-70_dom"/>
</dbReference>
<dbReference type="InterPro" id="IPR039425">
    <property type="entry name" value="RNA_pol_sigma-70-like"/>
</dbReference>
<evidence type="ECO:0000313" key="8">
    <source>
        <dbReference type="Proteomes" id="UP000675284"/>
    </source>
</evidence>
<dbReference type="InterPro" id="IPR013324">
    <property type="entry name" value="RNA_pol_sigma_r3/r4-like"/>
</dbReference>